<organism evidence="3 4">
    <name type="scientific">Cardiobacterium valvarum</name>
    <dbReference type="NCBI Taxonomy" id="194702"/>
    <lineage>
        <taxon>Bacteria</taxon>
        <taxon>Pseudomonadati</taxon>
        <taxon>Pseudomonadota</taxon>
        <taxon>Gammaproteobacteria</taxon>
        <taxon>Cardiobacteriales</taxon>
        <taxon>Cardiobacteriaceae</taxon>
        <taxon>Cardiobacterium</taxon>
    </lineage>
</organism>
<feature type="chain" id="PRO_5016665688" description="Novel toxin 16 domain-containing protein" evidence="1">
    <location>
        <begin position="26"/>
        <end position="343"/>
    </location>
</feature>
<keyword evidence="4" id="KW-1185">Reference proteome</keyword>
<evidence type="ECO:0000313" key="4">
    <source>
        <dbReference type="Proteomes" id="UP000254572"/>
    </source>
</evidence>
<dbReference type="Pfam" id="PF15523">
    <property type="entry name" value="Ntox16"/>
    <property type="match status" value="1"/>
</dbReference>
<dbReference type="InterPro" id="IPR029118">
    <property type="entry name" value="Ntox16"/>
</dbReference>
<dbReference type="OrthoDB" id="6687017at2"/>
<accession>A0A381E589</accession>
<name>A0A381E589_9GAMM</name>
<evidence type="ECO:0000256" key="1">
    <source>
        <dbReference type="SAM" id="SignalP"/>
    </source>
</evidence>
<dbReference type="Proteomes" id="UP000254572">
    <property type="component" value="Unassembled WGS sequence"/>
</dbReference>
<keyword evidence="1" id="KW-0732">Signal</keyword>
<feature type="domain" description="Novel toxin 16" evidence="2">
    <location>
        <begin position="252"/>
        <end position="332"/>
    </location>
</feature>
<reference evidence="3 4" key="1">
    <citation type="submission" date="2018-06" db="EMBL/GenBank/DDBJ databases">
        <authorList>
            <consortium name="Pathogen Informatics"/>
            <person name="Doyle S."/>
        </authorList>
    </citation>
    <scope>NUCLEOTIDE SEQUENCE [LARGE SCALE GENOMIC DNA]</scope>
    <source>
        <strain evidence="3 4">NCTC13294</strain>
    </source>
</reference>
<gene>
    <name evidence="3" type="ORF">NCTC13294_00988</name>
</gene>
<dbReference type="AlphaFoldDB" id="A0A381E589"/>
<evidence type="ECO:0000313" key="3">
    <source>
        <dbReference type="EMBL" id="SUX21389.1"/>
    </source>
</evidence>
<dbReference type="RefSeq" id="WP_115611308.1">
    <property type="nucleotide sequence ID" value="NZ_UFUW01000001.1"/>
</dbReference>
<proteinExistence type="predicted"/>
<dbReference type="EMBL" id="UFUW01000001">
    <property type="protein sequence ID" value="SUX21389.1"/>
    <property type="molecule type" value="Genomic_DNA"/>
</dbReference>
<sequence length="343" mass="38004">MNTYRKAILILLSLAFLINPLHLSAQTAAAINGWELQEISRAGATSSYTAIKHMPNGSYISTAKITPNVGNITKFIGRASFLGAVLLAIKGLFDMVDYVMDPENNRVRFTRDTGLWTDHDRKIVGDIATVGRYECAKPHGWGGGGGPIVMDYTDTGHAYVKCNNGYGHIWMHREEKSLTFNQIAAQIFKNAQAGQPEAIAAIGKVADEQITPQWLATQWERNKRPMAKTNGQQNISPTAIALSQAHRSGKKYGGNCTPKEFNELEAKKKKNCSESGTISCTTTLSEEEIGRRTGILEQCALARTTINNKCFAGGDENHRKEAGNYWQAYTNCFKILQNRWNQR</sequence>
<evidence type="ECO:0000259" key="2">
    <source>
        <dbReference type="Pfam" id="PF15523"/>
    </source>
</evidence>
<feature type="signal peptide" evidence="1">
    <location>
        <begin position="1"/>
        <end position="25"/>
    </location>
</feature>
<protein>
    <recommendedName>
        <fullName evidence="2">Novel toxin 16 domain-containing protein</fullName>
    </recommendedName>
</protein>